<reference evidence="2 3" key="1">
    <citation type="submission" date="2016-01" db="EMBL/GenBank/DDBJ databases">
        <title>Genome sequencing of Roseivirga spongicola UST030701-084.</title>
        <authorList>
            <person name="Selvaratnam C."/>
            <person name="Thevarajoo S."/>
            <person name="Goh K.M."/>
            <person name="Ee R."/>
            <person name="Chan K.-G."/>
            <person name="Chong C.S."/>
        </authorList>
    </citation>
    <scope>NUCLEOTIDE SEQUENCE [LARGE SCALE GENOMIC DNA]</scope>
    <source>
        <strain evidence="2 3">UST030701-084</strain>
    </source>
</reference>
<evidence type="ECO:0008006" key="4">
    <source>
        <dbReference type="Google" id="ProtNLM"/>
    </source>
</evidence>
<accession>A0A150XHN2</accession>
<sequence length="278" mass="32902">MKLLVGILRVDEPQFYFLKEQLQRYLADNDDYFVINNLPKNEAHDLLYSTFYKNRNDFDIFLKLDADMFITDDQFIDWLKGKFENDIELDWLHFHIWDYFLEDYISGVNAYSNRVRWTANTDNLYTDRTLISSSVLKSEIVSRPSSKYILHCPDPSDEQAFNFGSHRAIKAFPRGVEMPKRNSTHGEVFFLLCKSIFLNFTRQKLIAMAAYILAVKKKVSDEFINRSSNNREKSLETLASKTNRELLIYLFVNYESYFLMLGKLGYVLLYKLKLREAK</sequence>
<name>A0A150XHN2_9BACT</name>
<keyword evidence="3" id="KW-1185">Reference proteome</keyword>
<dbReference type="Proteomes" id="UP000075606">
    <property type="component" value="Unassembled WGS sequence"/>
</dbReference>
<proteinExistence type="predicted"/>
<dbReference type="RefSeq" id="WP_068217436.1">
    <property type="nucleotide sequence ID" value="NZ_CP139724.1"/>
</dbReference>
<evidence type="ECO:0000256" key="1">
    <source>
        <dbReference type="SAM" id="Phobius"/>
    </source>
</evidence>
<dbReference type="STRING" id="333140.AWW68_05345"/>
<protein>
    <recommendedName>
        <fullName evidence="4">Glycosyltransferase 2-like domain-containing protein</fullName>
    </recommendedName>
</protein>
<dbReference type="AlphaFoldDB" id="A0A150XHN2"/>
<evidence type="ECO:0000313" key="3">
    <source>
        <dbReference type="Proteomes" id="UP000075606"/>
    </source>
</evidence>
<dbReference type="EMBL" id="LRPC01000001">
    <property type="protein sequence ID" value="KYG78192.1"/>
    <property type="molecule type" value="Genomic_DNA"/>
</dbReference>
<organism evidence="2 3">
    <name type="scientific">Roseivirga spongicola</name>
    <dbReference type="NCBI Taxonomy" id="333140"/>
    <lineage>
        <taxon>Bacteria</taxon>
        <taxon>Pseudomonadati</taxon>
        <taxon>Bacteroidota</taxon>
        <taxon>Cytophagia</taxon>
        <taxon>Cytophagales</taxon>
        <taxon>Roseivirgaceae</taxon>
        <taxon>Roseivirga</taxon>
    </lineage>
</organism>
<keyword evidence="1" id="KW-1133">Transmembrane helix</keyword>
<gene>
    <name evidence="2" type="ORF">AWW68_05345</name>
</gene>
<keyword evidence="1" id="KW-0472">Membrane</keyword>
<comment type="caution">
    <text evidence="2">The sequence shown here is derived from an EMBL/GenBank/DDBJ whole genome shotgun (WGS) entry which is preliminary data.</text>
</comment>
<dbReference type="OrthoDB" id="1142396at2"/>
<evidence type="ECO:0000313" key="2">
    <source>
        <dbReference type="EMBL" id="KYG78192.1"/>
    </source>
</evidence>
<keyword evidence="1" id="KW-0812">Transmembrane</keyword>
<feature type="transmembrane region" description="Helical" evidence="1">
    <location>
        <begin position="246"/>
        <end position="269"/>
    </location>
</feature>